<accession>A0AAD5YKA3</accession>
<name>A0AAD5YKA3_9APHY</name>
<dbReference type="Proteomes" id="UP001212997">
    <property type="component" value="Unassembled WGS sequence"/>
</dbReference>
<comment type="caution">
    <text evidence="2">The sequence shown here is derived from an EMBL/GenBank/DDBJ whole genome shotgun (WGS) entry which is preliminary data.</text>
</comment>
<evidence type="ECO:0000313" key="2">
    <source>
        <dbReference type="EMBL" id="KAJ3486469.1"/>
    </source>
</evidence>
<feature type="region of interest" description="Disordered" evidence="1">
    <location>
        <begin position="345"/>
        <end position="375"/>
    </location>
</feature>
<evidence type="ECO:0000256" key="1">
    <source>
        <dbReference type="SAM" id="MobiDB-lite"/>
    </source>
</evidence>
<proteinExistence type="predicted"/>
<dbReference type="EMBL" id="JANAWD010000120">
    <property type="protein sequence ID" value="KAJ3486469.1"/>
    <property type="molecule type" value="Genomic_DNA"/>
</dbReference>
<evidence type="ECO:0000313" key="3">
    <source>
        <dbReference type="Proteomes" id="UP001212997"/>
    </source>
</evidence>
<sequence>MYPFSDSASSSVSSDPLQIPGLLPSFPESLKREFYLQEAYKASLTGGTFYDTKFYAFSRRRSSGSVDLPKTIFANSAILRASSQYFIGLLVGGFAEDTLSDLNGGFPSGKATFNADYEYEEDSDLDDEIGAEEDSVDANEKDYSTGSGVALFDQVELEGSPGQSETAPQRRDLKRLTNAPNTQLGRVVVIPDVAFATWRALVYYLGTGEISFSPLRSQKLPPKAVSLENSSKEREAPPCSPKSMYRLAHQLQLKDLQNLAFKDIKSKLTAENIFNELFSPFSARYPEIIEVEAEFLCQLPDHVILQDLSKWADHITHGRLPHASPALVTVMQKLIAFRSPNTPWHGTPAAGAPASPIDLSPIPRPAVSAGRGGRR</sequence>
<keyword evidence="3" id="KW-1185">Reference proteome</keyword>
<reference evidence="2" key="1">
    <citation type="submission" date="2022-07" db="EMBL/GenBank/DDBJ databases">
        <title>Genome Sequence of Physisporinus lineatus.</title>
        <authorList>
            <person name="Buettner E."/>
        </authorList>
    </citation>
    <scope>NUCLEOTIDE SEQUENCE</scope>
    <source>
        <strain evidence="2">VT162</strain>
    </source>
</reference>
<protein>
    <recommendedName>
        <fullName evidence="4">BTB domain-containing protein</fullName>
    </recommendedName>
</protein>
<organism evidence="2 3">
    <name type="scientific">Meripilus lineatus</name>
    <dbReference type="NCBI Taxonomy" id="2056292"/>
    <lineage>
        <taxon>Eukaryota</taxon>
        <taxon>Fungi</taxon>
        <taxon>Dikarya</taxon>
        <taxon>Basidiomycota</taxon>
        <taxon>Agaricomycotina</taxon>
        <taxon>Agaricomycetes</taxon>
        <taxon>Polyporales</taxon>
        <taxon>Meripilaceae</taxon>
        <taxon>Meripilus</taxon>
    </lineage>
</organism>
<dbReference type="InterPro" id="IPR011333">
    <property type="entry name" value="SKP1/BTB/POZ_sf"/>
</dbReference>
<dbReference type="Gene3D" id="3.30.710.10">
    <property type="entry name" value="Potassium Channel Kv1.1, Chain A"/>
    <property type="match status" value="1"/>
</dbReference>
<dbReference type="AlphaFoldDB" id="A0AAD5YKA3"/>
<gene>
    <name evidence="2" type="ORF">NLI96_g4229</name>
</gene>
<evidence type="ECO:0008006" key="4">
    <source>
        <dbReference type="Google" id="ProtNLM"/>
    </source>
</evidence>